<dbReference type="Pfam" id="PF11959">
    <property type="entry name" value="DUF3473"/>
    <property type="match status" value="1"/>
</dbReference>
<feature type="non-terminal residue" evidence="2">
    <location>
        <position position="294"/>
    </location>
</feature>
<dbReference type="InterPro" id="IPR011330">
    <property type="entry name" value="Glyco_hydro/deAcase_b/a-brl"/>
</dbReference>
<evidence type="ECO:0000259" key="1">
    <source>
        <dbReference type="PROSITE" id="PS51677"/>
    </source>
</evidence>
<dbReference type="PANTHER" id="PTHR47561:SF1">
    <property type="entry name" value="POLYSACCHARIDE DEACETYLASE FAMILY PROTEIN (AFU_ORTHOLOGUE AFUA_6G05030)"/>
    <property type="match status" value="1"/>
</dbReference>
<proteinExistence type="predicted"/>
<dbReference type="PANTHER" id="PTHR47561">
    <property type="entry name" value="POLYSACCHARIDE DEACETYLASE FAMILY PROTEIN (AFU_ORTHOLOGUE AFUA_6G05030)"/>
    <property type="match status" value="1"/>
</dbReference>
<evidence type="ECO:0000313" key="2">
    <source>
        <dbReference type="EMBL" id="GAH93554.1"/>
    </source>
</evidence>
<dbReference type="AlphaFoldDB" id="X1KTS4"/>
<dbReference type="CDD" id="cd10941">
    <property type="entry name" value="CE4_PuuE_HpPgdA_like_2"/>
    <property type="match status" value="1"/>
</dbReference>
<dbReference type="GO" id="GO:0005975">
    <property type="term" value="P:carbohydrate metabolic process"/>
    <property type="evidence" value="ECO:0007669"/>
    <property type="project" value="InterPro"/>
</dbReference>
<dbReference type="PROSITE" id="PS51677">
    <property type="entry name" value="NODB"/>
    <property type="match status" value="1"/>
</dbReference>
<gene>
    <name evidence="2" type="ORF">S06H3_03685</name>
</gene>
<organism evidence="2">
    <name type="scientific">marine sediment metagenome</name>
    <dbReference type="NCBI Taxonomy" id="412755"/>
    <lineage>
        <taxon>unclassified sequences</taxon>
        <taxon>metagenomes</taxon>
        <taxon>ecological metagenomes</taxon>
    </lineage>
</organism>
<dbReference type="SUPFAM" id="SSF88713">
    <property type="entry name" value="Glycoside hydrolase/deacetylase"/>
    <property type="match status" value="1"/>
</dbReference>
<name>X1KTS4_9ZZZZ</name>
<dbReference type="InterPro" id="IPR045235">
    <property type="entry name" value="PuuE_HpPgdA-like"/>
</dbReference>
<dbReference type="GO" id="GO:0016810">
    <property type="term" value="F:hydrolase activity, acting on carbon-nitrogen (but not peptide) bonds"/>
    <property type="evidence" value="ECO:0007669"/>
    <property type="project" value="InterPro"/>
</dbReference>
<feature type="domain" description="NodB homology" evidence="1">
    <location>
        <begin position="35"/>
        <end position="294"/>
    </location>
</feature>
<dbReference type="Gene3D" id="3.20.20.370">
    <property type="entry name" value="Glycoside hydrolase/deacetylase"/>
    <property type="match status" value="1"/>
</dbReference>
<dbReference type="EMBL" id="BARV01001225">
    <property type="protein sequence ID" value="GAH93554.1"/>
    <property type="molecule type" value="Genomic_DNA"/>
</dbReference>
<dbReference type="InterPro" id="IPR022560">
    <property type="entry name" value="DUF3473"/>
</dbReference>
<accession>X1KTS4</accession>
<dbReference type="InterPro" id="IPR002509">
    <property type="entry name" value="NODB_dom"/>
</dbReference>
<comment type="caution">
    <text evidence="2">The sequence shown here is derived from an EMBL/GenBank/DDBJ whole genome shotgun (WGS) entry which is preliminary data.</text>
</comment>
<dbReference type="Pfam" id="PF01522">
    <property type="entry name" value="Polysacc_deac_1"/>
    <property type="match status" value="1"/>
</dbReference>
<reference evidence="2" key="1">
    <citation type="journal article" date="2014" name="Front. Microbiol.">
        <title>High frequency of phylogenetically diverse reductive dehalogenase-homologous genes in deep subseafloor sedimentary metagenomes.</title>
        <authorList>
            <person name="Kawai M."/>
            <person name="Futagami T."/>
            <person name="Toyoda A."/>
            <person name="Takaki Y."/>
            <person name="Nishi S."/>
            <person name="Hori S."/>
            <person name="Arai W."/>
            <person name="Tsubouchi T."/>
            <person name="Morono Y."/>
            <person name="Uchiyama I."/>
            <person name="Ito T."/>
            <person name="Fujiyama A."/>
            <person name="Inagaki F."/>
            <person name="Takami H."/>
        </authorList>
    </citation>
    <scope>NUCLEOTIDE SEQUENCE</scope>
    <source>
        <strain evidence="2">Expedition CK06-06</strain>
    </source>
</reference>
<protein>
    <recommendedName>
        <fullName evidence="1">NodB homology domain-containing protein</fullName>
    </recommendedName>
</protein>
<sequence length="294" mass="33417">METSFKETLQNPVINAFSIDVEGFVESNVQSFHIPDNYINQSEENHEIERNTEALLKILDETQTKATFFFLGRLAHDIPYLVRKVAQAGHEVACHNYAHIRIFDIDKKQFKEKLTAAKKDLEDVSGQPVYGFRAPDFSITEKSIWALDILKELGFIYDSSIYPFGLHNVYGIKHANPLLHALPNGLIEFPMSTTELFGKRIPFGGGGYFRLYPLLLTKIFLSKLNKQGHPGMFYIHPYEVGPVIPRITRLSYLSTWSRAVVAATALKDFYLAARQGDDVRGVLPLIHVRSRLFG</sequence>